<evidence type="ECO:0000259" key="1">
    <source>
        <dbReference type="Pfam" id="PF00534"/>
    </source>
</evidence>
<dbReference type="OrthoDB" id="9802525at2"/>
<sequence length="436" mass="50229">MKIAMLTNNYKPFVGGVPISVERQAKELAKLGHEVTVFAPEYKQAEDIRPGEQFEDPQQTRRERVIRYKTSSRKMENGMVYPRIISREIIQAFEKEQFDCIHVHHPMFVGPIALYLGKKYNLPVIYTYHTKYEDYLHYIRPFQSVEDKSAVRQEIFRLGKEKIVPGYMRWFTNQCDLILAPTFSMQEAMRKSGTRTPTAIFPTGLEDSFYIKDEEKCTALRQQYLQGRKHLFCTVSRLEEEKNPRFMLKGIARLKERMDESFRVLFIGEGSMRSELEKMAAELGISEETVFVGNVENQEMKHFLGACELFLFASKSETQGIVLAEAFAAGIPVVAVNATGVEDIVVNGKNGYATAEDTEEWSARIMEAMEIENYGRLKEQAVLTASGFRSSRLAVYEEMLYAQCINQREKEESAYENERNRAERVGASIYRLFKAS</sequence>
<keyword evidence="3" id="KW-0808">Transferase</keyword>
<dbReference type="Pfam" id="PF13439">
    <property type="entry name" value="Glyco_transf_4"/>
    <property type="match status" value="1"/>
</dbReference>
<dbReference type="SUPFAM" id="SSF53756">
    <property type="entry name" value="UDP-Glycosyltransferase/glycogen phosphorylase"/>
    <property type="match status" value="1"/>
</dbReference>
<feature type="domain" description="Glycosyltransferase subfamily 4-like N-terminal" evidence="2">
    <location>
        <begin position="14"/>
        <end position="206"/>
    </location>
</feature>
<organism evidence="3 4">
    <name type="scientific">Faecalicatena contorta</name>
    <dbReference type="NCBI Taxonomy" id="39482"/>
    <lineage>
        <taxon>Bacteria</taxon>
        <taxon>Bacillati</taxon>
        <taxon>Bacillota</taxon>
        <taxon>Clostridia</taxon>
        <taxon>Lachnospirales</taxon>
        <taxon>Lachnospiraceae</taxon>
        <taxon>Faecalicatena</taxon>
    </lineage>
</organism>
<name>A0A174GFL4_9FIRM</name>
<dbReference type="InterPro" id="IPR028098">
    <property type="entry name" value="Glyco_trans_4-like_N"/>
</dbReference>
<evidence type="ECO:0000313" key="3">
    <source>
        <dbReference type="EMBL" id="CUO61354.1"/>
    </source>
</evidence>
<accession>A0A174GFL4</accession>
<dbReference type="AlphaFoldDB" id="A0A174GFL4"/>
<dbReference type="Gene3D" id="3.40.50.2000">
    <property type="entry name" value="Glycogen Phosphorylase B"/>
    <property type="match status" value="2"/>
</dbReference>
<keyword evidence="3" id="KW-0328">Glycosyltransferase</keyword>
<feature type="domain" description="Glycosyl transferase family 1" evidence="1">
    <location>
        <begin position="225"/>
        <end position="373"/>
    </location>
</feature>
<dbReference type="PANTHER" id="PTHR45947:SF3">
    <property type="entry name" value="SULFOQUINOVOSYL TRANSFERASE SQD2"/>
    <property type="match status" value="1"/>
</dbReference>
<dbReference type="InterPro" id="IPR050194">
    <property type="entry name" value="Glycosyltransferase_grp1"/>
</dbReference>
<reference evidence="3 4" key="1">
    <citation type="submission" date="2015-09" db="EMBL/GenBank/DDBJ databases">
        <authorList>
            <consortium name="Pathogen Informatics"/>
        </authorList>
    </citation>
    <scope>NUCLEOTIDE SEQUENCE [LARGE SCALE GENOMIC DNA]</scope>
    <source>
        <strain evidence="3 4">2789STDY5834876</strain>
    </source>
</reference>
<dbReference type="STRING" id="39482.ERS852491_02734"/>
<dbReference type="GO" id="GO:0016757">
    <property type="term" value="F:glycosyltransferase activity"/>
    <property type="evidence" value="ECO:0007669"/>
    <property type="project" value="UniProtKB-KW"/>
</dbReference>
<gene>
    <name evidence="3" type="primary">pimB_2</name>
    <name evidence="3" type="ORF">ERS852491_02734</name>
</gene>
<dbReference type="PANTHER" id="PTHR45947">
    <property type="entry name" value="SULFOQUINOVOSYL TRANSFERASE SQD2"/>
    <property type="match status" value="1"/>
</dbReference>
<dbReference type="Pfam" id="PF00534">
    <property type="entry name" value="Glycos_transf_1"/>
    <property type="match status" value="1"/>
</dbReference>
<protein>
    <submittedName>
        <fullName evidence="3">GDP-mannose-dependent alpha-(1-6)-phosphatidylinositol monomannoside mannosyltransferase</fullName>
        <ecNumber evidence="3">2.4.1.57</ecNumber>
    </submittedName>
</protein>
<proteinExistence type="predicted"/>
<dbReference type="RefSeq" id="WP_055153636.1">
    <property type="nucleotide sequence ID" value="NZ_CYZU01000025.1"/>
</dbReference>
<dbReference type="InterPro" id="IPR001296">
    <property type="entry name" value="Glyco_trans_1"/>
</dbReference>
<evidence type="ECO:0000313" key="4">
    <source>
        <dbReference type="Proteomes" id="UP000095544"/>
    </source>
</evidence>
<dbReference type="EMBL" id="CYZU01000025">
    <property type="protein sequence ID" value="CUO61354.1"/>
    <property type="molecule type" value="Genomic_DNA"/>
</dbReference>
<dbReference type="EC" id="2.4.1.57" evidence="3"/>
<evidence type="ECO:0000259" key="2">
    <source>
        <dbReference type="Pfam" id="PF13439"/>
    </source>
</evidence>
<dbReference type="Proteomes" id="UP000095544">
    <property type="component" value="Unassembled WGS sequence"/>
</dbReference>